<keyword evidence="3" id="KW-1185">Reference proteome</keyword>
<comment type="caution">
    <text evidence="2">The sequence shown here is derived from an EMBL/GenBank/DDBJ whole genome shotgun (WGS) entry which is preliminary data.</text>
</comment>
<evidence type="ECO:0000256" key="1">
    <source>
        <dbReference type="SAM" id="SignalP"/>
    </source>
</evidence>
<dbReference type="InterPro" id="IPR024446">
    <property type="entry name" value="PXPV"/>
</dbReference>
<dbReference type="AlphaFoldDB" id="A0A7X6DDU1"/>
<keyword evidence="1" id="KW-0732">Signal</keyword>
<name>A0A7X6DDU1_9BURK</name>
<protein>
    <recommendedName>
        <fullName evidence="4">Virulence factor</fullName>
    </recommendedName>
</protein>
<feature type="chain" id="PRO_5030720341" description="Virulence factor" evidence="1">
    <location>
        <begin position="40"/>
        <end position="134"/>
    </location>
</feature>
<accession>A0A7X6DDU1</accession>
<organism evidence="2 3">
    <name type="scientific">Ramlibacter lithotrophicus</name>
    <dbReference type="NCBI Taxonomy" id="2606681"/>
    <lineage>
        <taxon>Bacteria</taxon>
        <taxon>Pseudomonadati</taxon>
        <taxon>Pseudomonadota</taxon>
        <taxon>Betaproteobacteria</taxon>
        <taxon>Burkholderiales</taxon>
        <taxon>Comamonadaceae</taxon>
        <taxon>Ramlibacter</taxon>
    </lineage>
</organism>
<dbReference type="Pfam" id="PF12778">
    <property type="entry name" value="PXPV"/>
    <property type="match status" value="1"/>
</dbReference>
<reference evidence="2 3" key="1">
    <citation type="journal article" date="2020" name="Nature">
        <title>Bacterial chemolithoautotrophy via manganese oxidation.</title>
        <authorList>
            <person name="Yu H."/>
            <person name="Leadbetter J.R."/>
        </authorList>
    </citation>
    <scope>NUCLEOTIDE SEQUENCE [LARGE SCALE GENOMIC DNA]</scope>
    <source>
        <strain evidence="2 3">RBP-1</strain>
    </source>
</reference>
<evidence type="ECO:0000313" key="2">
    <source>
        <dbReference type="EMBL" id="NKE65354.1"/>
    </source>
</evidence>
<dbReference type="Proteomes" id="UP000521868">
    <property type="component" value="Unassembled WGS sequence"/>
</dbReference>
<evidence type="ECO:0000313" key="3">
    <source>
        <dbReference type="Proteomes" id="UP000521868"/>
    </source>
</evidence>
<dbReference type="EMBL" id="VTOX01000001">
    <property type="protein sequence ID" value="NKE65354.1"/>
    <property type="molecule type" value="Genomic_DNA"/>
</dbReference>
<gene>
    <name evidence="2" type="ORF">RAMLITH_05935</name>
</gene>
<evidence type="ECO:0008006" key="4">
    <source>
        <dbReference type="Google" id="ProtNLM"/>
    </source>
</evidence>
<proteinExistence type="predicted"/>
<feature type="signal peptide" evidence="1">
    <location>
        <begin position="1"/>
        <end position="39"/>
    </location>
</feature>
<sequence>MPLRCPAEQEITMSSSFYARLAAAALVLAAAGTATVAQARDNVYFSIGANVAPGVAVGVSNAPPVYYPPVYVQPAPVYYEPAPVYVRPAPVYVRPAPVYYAPAPVYYERGWGHGHRKHWRNEHRRHGGHGYGRH</sequence>